<dbReference type="EMBL" id="LNCU01000039">
    <property type="protein sequence ID" value="KWV58231.1"/>
    <property type="molecule type" value="Genomic_DNA"/>
</dbReference>
<dbReference type="OrthoDB" id="8254558at2"/>
<feature type="signal peptide" evidence="1">
    <location>
        <begin position="1"/>
        <end position="22"/>
    </location>
</feature>
<evidence type="ECO:0000313" key="3">
    <source>
        <dbReference type="Proteomes" id="UP000057737"/>
    </source>
</evidence>
<name>A0A109K045_9BRAD</name>
<dbReference type="RefSeq" id="WP_066503979.1">
    <property type="nucleotide sequence ID" value="NZ_LNCU01000039.1"/>
</dbReference>
<dbReference type="AlphaFoldDB" id="A0A109K045"/>
<sequence length="387" mass="42203">MRCTFILLGSIAALAIYSTAAAAQVDPNLQVRIENLTPPKDRKPDLPQTEVVTKTRVQTYTTTETVAVPPAERRRRLQKVLAEKQLMLPADAEAVQRAYETYGIKDHETRKVQKKKVITEHVVTTKPRETTVTASVSSQSVFDNNASKTPIHVGDTVFGTTGLLTVNIPVGLADSFILQSGVSDQRYARLFRKNVDILVNNATYNQVLNLVVPGKTSGTTTSDVMSYSVASSTVYGSGFSPYQVELFTPSVAWARNNQDLGGTICGPKGQETFCVAGTFVAEGEFTFSDIASQQNFSSRLSGSVTWQTPVTGLTTSAGGYVQGRHFTDFPGGRDDLILQASARADWTPNSYVQLSGVLQVTQQFSTVKALEWNGFAAYPYLRLKVTF</sequence>
<accession>A0A109K045</accession>
<protein>
    <submittedName>
        <fullName evidence="2">Uncharacterized protein</fullName>
    </submittedName>
</protein>
<evidence type="ECO:0000256" key="1">
    <source>
        <dbReference type="SAM" id="SignalP"/>
    </source>
</evidence>
<feature type="chain" id="PRO_5007137359" evidence="1">
    <location>
        <begin position="23"/>
        <end position="387"/>
    </location>
</feature>
<keyword evidence="1" id="KW-0732">Signal</keyword>
<organism evidence="2 3">
    <name type="scientific">Bradyrhizobium macuxiense</name>
    <dbReference type="NCBI Taxonomy" id="1755647"/>
    <lineage>
        <taxon>Bacteria</taxon>
        <taxon>Pseudomonadati</taxon>
        <taxon>Pseudomonadota</taxon>
        <taxon>Alphaproteobacteria</taxon>
        <taxon>Hyphomicrobiales</taxon>
        <taxon>Nitrobacteraceae</taxon>
        <taxon>Bradyrhizobium</taxon>
    </lineage>
</organism>
<dbReference type="Proteomes" id="UP000057737">
    <property type="component" value="Unassembled WGS sequence"/>
</dbReference>
<evidence type="ECO:0000313" key="2">
    <source>
        <dbReference type="EMBL" id="KWV58231.1"/>
    </source>
</evidence>
<reference evidence="2 3" key="1">
    <citation type="submission" date="2015-11" db="EMBL/GenBank/DDBJ databases">
        <title>Draft Genome Sequence of the Strain BR 10303 (Bradyrhizobium sp.) isolated from nodules of Centrolobium paraense.</title>
        <authorList>
            <person name="Zelli J.E."/>
            <person name="Simoes-Araujo J.L."/>
            <person name="Barauna A.C."/>
            <person name="Silva K."/>
        </authorList>
    </citation>
    <scope>NUCLEOTIDE SEQUENCE [LARGE SCALE GENOMIC DNA]</scope>
    <source>
        <strain evidence="2 3">BR 10303</strain>
    </source>
</reference>
<comment type="caution">
    <text evidence="2">The sequence shown here is derived from an EMBL/GenBank/DDBJ whole genome shotgun (WGS) entry which is preliminary data.</text>
</comment>
<proteinExistence type="predicted"/>
<keyword evidence="3" id="KW-1185">Reference proteome</keyword>
<gene>
    <name evidence="2" type="ORF">AS156_36155</name>
</gene>